<sequence>MSITSMALNHTAFLTPNSRTVFSAIRRNSIITLAGVTAGVIYLCYIFFSFDVGGLISKARPGRALLLATDAVAHKVHV</sequence>
<dbReference type="EMBL" id="JACCQK010000418">
    <property type="protein sequence ID" value="MBG0779719.1"/>
    <property type="molecule type" value="Genomic_DNA"/>
</dbReference>
<dbReference type="Proteomes" id="UP000706172">
    <property type="component" value="Unassembled WGS sequence"/>
</dbReference>
<keyword evidence="1" id="KW-0472">Membrane</keyword>
<evidence type="ECO:0000313" key="3">
    <source>
        <dbReference type="Proteomes" id="UP000706172"/>
    </source>
</evidence>
<evidence type="ECO:0000256" key="1">
    <source>
        <dbReference type="SAM" id="Phobius"/>
    </source>
</evidence>
<keyword evidence="1" id="KW-1133">Transmembrane helix</keyword>
<keyword evidence="1" id="KW-0812">Transmembrane</keyword>
<reference evidence="2" key="1">
    <citation type="submission" date="2020-07" db="EMBL/GenBank/DDBJ databases">
        <title>Severe corrosion of carbon steel in oil field produced water can be linked to methanogenic archaea containing a special type of NiFe hydrogenase.</title>
        <authorList>
            <person name="Lahme S."/>
            <person name="Mand J."/>
            <person name="Longwell J."/>
            <person name="Smith R."/>
            <person name="Enning D."/>
        </authorList>
    </citation>
    <scope>NUCLEOTIDE SEQUENCE</scope>
    <source>
        <strain evidence="2">MIC098Bin6</strain>
    </source>
</reference>
<feature type="transmembrane region" description="Helical" evidence="1">
    <location>
        <begin position="29"/>
        <end position="48"/>
    </location>
</feature>
<dbReference type="AlphaFoldDB" id="A0A931GBW1"/>
<name>A0A931GBW1_9BACT</name>
<organism evidence="2 3">
    <name type="scientific">Desulfotignum balticum</name>
    <dbReference type="NCBI Taxonomy" id="115781"/>
    <lineage>
        <taxon>Bacteria</taxon>
        <taxon>Pseudomonadati</taxon>
        <taxon>Thermodesulfobacteriota</taxon>
        <taxon>Desulfobacteria</taxon>
        <taxon>Desulfobacterales</taxon>
        <taxon>Desulfobacteraceae</taxon>
        <taxon>Desulfotignum</taxon>
    </lineage>
</organism>
<protein>
    <submittedName>
        <fullName evidence="2">Phosphonate ABC transporter, permease protein PhnE</fullName>
    </submittedName>
</protein>
<proteinExistence type="predicted"/>
<accession>A0A931GBW1</accession>
<comment type="caution">
    <text evidence="2">The sequence shown here is derived from an EMBL/GenBank/DDBJ whole genome shotgun (WGS) entry which is preliminary data.</text>
</comment>
<gene>
    <name evidence="2" type="ORF">H0S81_07310</name>
</gene>
<feature type="non-terminal residue" evidence="2">
    <location>
        <position position="78"/>
    </location>
</feature>
<evidence type="ECO:0000313" key="2">
    <source>
        <dbReference type="EMBL" id="MBG0779719.1"/>
    </source>
</evidence>